<evidence type="ECO:0000313" key="2">
    <source>
        <dbReference type="EMBL" id="MCS2608910.1"/>
    </source>
</evidence>
<accession>A0ABT2EBI8</accession>
<dbReference type="PANTHER" id="PTHR36302">
    <property type="entry name" value="BLR7088 PROTEIN"/>
    <property type="match status" value="1"/>
</dbReference>
<dbReference type="EMBL" id="JAJISC010000002">
    <property type="protein sequence ID" value="MCS2608910.1"/>
    <property type="molecule type" value="Genomic_DNA"/>
</dbReference>
<organism evidence="2 3">
    <name type="scientific">Halomonas dongshanensis</name>
    <dbReference type="NCBI Taxonomy" id="2890835"/>
    <lineage>
        <taxon>Bacteria</taxon>
        <taxon>Pseudomonadati</taxon>
        <taxon>Pseudomonadota</taxon>
        <taxon>Gammaproteobacteria</taxon>
        <taxon>Oceanospirillales</taxon>
        <taxon>Halomonadaceae</taxon>
        <taxon>Halomonas</taxon>
    </lineage>
</organism>
<dbReference type="Gene3D" id="2.60.40.1890">
    <property type="entry name" value="PCu(A)C copper chaperone"/>
    <property type="match status" value="1"/>
</dbReference>
<dbReference type="InterPro" id="IPR036182">
    <property type="entry name" value="PCuAC_sf"/>
</dbReference>
<dbReference type="Pfam" id="PF04314">
    <property type="entry name" value="PCuAC"/>
    <property type="match status" value="1"/>
</dbReference>
<reference evidence="2" key="1">
    <citation type="submission" date="2021-11" db="EMBL/GenBank/DDBJ databases">
        <title>Halomonas sp., isolated from a coastal aquaculture zone in Dongshan Bay.</title>
        <authorList>
            <person name="Lin W."/>
        </authorList>
    </citation>
    <scope>NUCLEOTIDE SEQUENCE</scope>
    <source>
        <strain evidence="2">Yzlin-01</strain>
    </source>
</reference>
<keyword evidence="3" id="KW-1185">Reference proteome</keyword>
<feature type="chain" id="PRO_5045956720" evidence="1">
    <location>
        <begin position="33"/>
        <end position="154"/>
    </location>
</feature>
<dbReference type="RefSeq" id="WP_259035415.1">
    <property type="nucleotide sequence ID" value="NZ_JAJISC010000002.1"/>
</dbReference>
<sequence length="154" mass="16446">MNTTHALRAVRRTLLPALSLAALCAAVATAQAADIDVSDARLSILPGDTPGAGYFTLHNASDETISLVGAESPAFEAVEVHESMEHDGMMHMHELEAVEVEPGASIEFAPKGHHLMLMRRTQEVNVGDEVDVTLRFADDTTLPVTFDVVSPTAL</sequence>
<name>A0ABT2EBI8_9GAMM</name>
<proteinExistence type="predicted"/>
<dbReference type="SUPFAM" id="SSF110087">
    <property type="entry name" value="DR1885-like metal-binding protein"/>
    <property type="match status" value="1"/>
</dbReference>
<evidence type="ECO:0000256" key="1">
    <source>
        <dbReference type="SAM" id="SignalP"/>
    </source>
</evidence>
<comment type="caution">
    <text evidence="2">The sequence shown here is derived from an EMBL/GenBank/DDBJ whole genome shotgun (WGS) entry which is preliminary data.</text>
</comment>
<protein>
    <submittedName>
        <fullName evidence="2">Copper chaperone PCu(A)C</fullName>
    </submittedName>
</protein>
<feature type="signal peptide" evidence="1">
    <location>
        <begin position="1"/>
        <end position="32"/>
    </location>
</feature>
<dbReference type="InterPro" id="IPR007410">
    <property type="entry name" value="LpqE-like"/>
</dbReference>
<keyword evidence="1" id="KW-0732">Signal</keyword>
<evidence type="ECO:0000313" key="3">
    <source>
        <dbReference type="Proteomes" id="UP001165542"/>
    </source>
</evidence>
<dbReference type="Proteomes" id="UP001165542">
    <property type="component" value="Unassembled WGS sequence"/>
</dbReference>
<dbReference type="InterPro" id="IPR058248">
    <property type="entry name" value="Lxx211020-like"/>
</dbReference>
<dbReference type="PANTHER" id="PTHR36302:SF1">
    <property type="entry name" value="COPPER CHAPERONE PCU(A)C"/>
    <property type="match status" value="1"/>
</dbReference>
<gene>
    <name evidence="2" type="ORF">LLY24_06170</name>
</gene>